<dbReference type="CDD" id="cd00009">
    <property type="entry name" value="AAA"/>
    <property type="match status" value="1"/>
</dbReference>
<keyword evidence="6" id="KW-1185">Reference proteome</keyword>
<dbReference type="Proteomes" id="UP000470082">
    <property type="component" value="Unassembled WGS sequence"/>
</dbReference>
<evidence type="ECO:0000256" key="2">
    <source>
        <dbReference type="ARBA" id="ARBA00022741"/>
    </source>
</evidence>
<dbReference type="AlphaFoldDB" id="A0A7X2N3Z2"/>
<feature type="domain" description="AAA+ ATPase" evidence="4">
    <location>
        <begin position="155"/>
        <end position="293"/>
    </location>
</feature>
<comment type="caution">
    <text evidence="5">The sequence shown here is derived from an EMBL/GenBank/DDBJ whole genome shotgun (WGS) entry which is preliminary data.</text>
</comment>
<evidence type="ECO:0000259" key="4">
    <source>
        <dbReference type="SMART" id="SM00382"/>
    </source>
</evidence>
<sequence>MGRQFIESINDFIECKPLDETAIDLLIEDEISLLRKKYRFTFDESLKEYYKKQYDSKRNAYSLKDTTDGISKILNQKILLSKKEEGHIHYDTDLKLDNEFLIKTTEEENPALIKMQKELDEIVGLDSVKEYVKSLENLILVQKLREKQGLKVDSISKHMIFLGNPGTGKTTVARILSRYLQAMGVLKNGYLIEVTRQDLVGKYAGHTAPLTQSVIESALGGILFIDEAYSLHRSKEDAFGLECIDTLVKGIEEYKDQFIVILAGYEKEMKEFLSSNSGLESRFPNVVHFEDYTPLQLVQICHSIARKKDYYLHEECDEVLKAYFEKTDCSGNGRMARNLVEKAILHQAGRIVKENGNLQELRISDFELGDVYGKCN</sequence>
<dbReference type="InterPro" id="IPR003959">
    <property type="entry name" value="ATPase_AAA_core"/>
</dbReference>
<dbReference type="SUPFAM" id="SSF52540">
    <property type="entry name" value="P-loop containing nucleoside triphosphate hydrolases"/>
    <property type="match status" value="1"/>
</dbReference>
<keyword evidence="3" id="KW-0067">ATP-binding</keyword>
<keyword evidence="2" id="KW-0547">Nucleotide-binding</keyword>
<dbReference type="PANTHER" id="PTHR43392:SF2">
    <property type="entry name" value="AAA-TYPE ATPASE FAMILY PROTEIN _ ANKYRIN REPEAT FAMILY PROTEIN"/>
    <property type="match status" value="1"/>
</dbReference>
<protein>
    <submittedName>
        <fullName evidence="5">AAA family ATPase</fullName>
    </submittedName>
</protein>
<dbReference type="Pfam" id="PF00004">
    <property type="entry name" value="AAA"/>
    <property type="match status" value="1"/>
</dbReference>
<comment type="similarity">
    <text evidence="1">Belongs to the CbxX/CfxQ family.</text>
</comment>
<dbReference type="InterPro" id="IPR041627">
    <property type="entry name" value="AAA_lid_6"/>
</dbReference>
<dbReference type="InterPro" id="IPR027417">
    <property type="entry name" value="P-loop_NTPase"/>
</dbReference>
<dbReference type="RefSeq" id="WP_154460868.1">
    <property type="nucleotide sequence ID" value="NZ_VUMM01000018.1"/>
</dbReference>
<dbReference type="Pfam" id="PF17866">
    <property type="entry name" value="AAA_lid_6"/>
    <property type="match status" value="1"/>
</dbReference>
<dbReference type="GO" id="GO:0005524">
    <property type="term" value="F:ATP binding"/>
    <property type="evidence" value="ECO:0007669"/>
    <property type="project" value="UniProtKB-KW"/>
</dbReference>
<evidence type="ECO:0000313" key="5">
    <source>
        <dbReference type="EMBL" id="MSS02038.1"/>
    </source>
</evidence>
<evidence type="ECO:0000256" key="1">
    <source>
        <dbReference type="ARBA" id="ARBA00010378"/>
    </source>
</evidence>
<dbReference type="Gene3D" id="3.40.50.300">
    <property type="entry name" value="P-loop containing nucleotide triphosphate hydrolases"/>
    <property type="match status" value="1"/>
</dbReference>
<organism evidence="5 6">
    <name type="scientific">Floccifex porci</name>
    <dbReference type="NCBI Taxonomy" id="2606629"/>
    <lineage>
        <taxon>Bacteria</taxon>
        <taxon>Bacillati</taxon>
        <taxon>Bacillota</taxon>
        <taxon>Erysipelotrichia</taxon>
        <taxon>Erysipelotrichales</taxon>
        <taxon>Erysipelotrichaceae</taxon>
        <taxon>Floccifex</taxon>
    </lineage>
</organism>
<dbReference type="PRINTS" id="PR00819">
    <property type="entry name" value="CBXCFQXSUPER"/>
</dbReference>
<evidence type="ECO:0000256" key="3">
    <source>
        <dbReference type="ARBA" id="ARBA00022840"/>
    </source>
</evidence>
<dbReference type="PANTHER" id="PTHR43392">
    <property type="entry name" value="AAA-TYPE ATPASE FAMILY PROTEIN / ANKYRIN REPEAT FAMILY PROTEIN"/>
    <property type="match status" value="1"/>
</dbReference>
<dbReference type="FunFam" id="3.40.50.300:FF:000216">
    <property type="entry name" value="Type VII secretion ATPase EccA"/>
    <property type="match status" value="1"/>
</dbReference>
<dbReference type="Gene3D" id="1.10.8.60">
    <property type="match status" value="1"/>
</dbReference>
<dbReference type="InterPro" id="IPR000641">
    <property type="entry name" value="CbxX/CfxQ"/>
</dbReference>
<reference evidence="5 6" key="1">
    <citation type="submission" date="2019-08" db="EMBL/GenBank/DDBJ databases">
        <title>In-depth cultivation of the pig gut microbiome towards novel bacterial diversity and tailored functional studies.</title>
        <authorList>
            <person name="Wylensek D."/>
            <person name="Hitch T.C.A."/>
            <person name="Clavel T."/>
        </authorList>
    </citation>
    <scope>NUCLEOTIDE SEQUENCE [LARGE SCALE GENOMIC DNA]</scope>
    <source>
        <strain evidence="5 6">LKV-178-WT-2G</strain>
    </source>
</reference>
<dbReference type="SMART" id="SM00382">
    <property type="entry name" value="AAA"/>
    <property type="match status" value="1"/>
</dbReference>
<dbReference type="InterPro" id="IPR003593">
    <property type="entry name" value="AAA+_ATPase"/>
</dbReference>
<accession>A0A7X2N3Z2</accession>
<gene>
    <name evidence="5" type="ORF">FYJ50_08045</name>
</gene>
<dbReference type="GO" id="GO:0016887">
    <property type="term" value="F:ATP hydrolysis activity"/>
    <property type="evidence" value="ECO:0007669"/>
    <property type="project" value="InterPro"/>
</dbReference>
<dbReference type="EMBL" id="VUMM01000018">
    <property type="protein sequence ID" value="MSS02038.1"/>
    <property type="molecule type" value="Genomic_DNA"/>
</dbReference>
<proteinExistence type="inferred from homology"/>
<evidence type="ECO:0000313" key="6">
    <source>
        <dbReference type="Proteomes" id="UP000470082"/>
    </source>
</evidence>
<dbReference type="InterPro" id="IPR050773">
    <property type="entry name" value="CbxX/CfxQ_RuBisCO_ESX"/>
</dbReference>
<name>A0A7X2N3Z2_9FIRM</name>